<evidence type="ECO:0000259" key="10">
    <source>
        <dbReference type="PROSITE" id="PS50929"/>
    </source>
</evidence>
<dbReference type="Gene3D" id="3.40.50.300">
    <property type="entry name" value="P-loop containing nucleotide triphosphate hydrolases"/>
    <property type="match status" value="1"/>
</dbReference>
<organism evidence="11 12">
    <name type="scientific">Staphylococcus rostri</name>
    <dbReference type="NCBI Taxonomy" id="522262"/>
    <lineage>
        <taxon>Bacteria</taxon>
        <taxon>Bacillati</taxon>
        <taxon>Bacillota</taxon>
        <taxon>Bacilli</taxon>
        <taxon>Bacillales</taxon>
        <taxon>Staphylococcaceae</taxon>
        <taxon>Staphylococcus</taxon>
    </lineage>
</organism>
<keyword evidence="2 8" id="KW-0812">Transmembrane</keyword>
<evidence type="ECO:0000256" key="7">
    <source>
        <dbReference type="ARBA" id="ARBA00025074"/>
    </source>
</evidence>
<dbReference type="RefSeq" id="WP_103358780.1">
    <property type="nucleotide sequence ID" value="NZ_CP113107.1"/>
</dbReference>
<dbReference type="InterPro" id="IPR003439">
    <property type="entry name" value="ABC_transporter-like_ATP-bd"/>
</dbReference>
<dbReference type="SUPFAM" id="SSF52540">
    <property type="entry name" value="P-loop containing nucleoside triphosphate hydrolases"/>
    <property type="match status" value="1"/>
</dbReference>
<dbReference type="InterPro" id="IPR036640">
    <property type="entry name" value="ABC1_TM_sf"/>
</dbReference>
<comment type="function">
    <text evidence="7">May be involved in multidrug export. Transmembrane domains (TMD) form a pore in the cell membrane and the ATP-binding domain (NBD) is responsible for energy generation.</text>
</comment>
<name>A0A2K3YIV6_9STAP</name>
<evidence type="ECO:0000256" key="5">
    <source>
        <dbReference type="ARBA" id="ARBA00022989"/>
    </source>
</evidence>
<dbReference type="CDD" id="cd03228">
    <property type="entry name" value="ABCC_MRP_Like"/>
    <property type="match status" value="1"/>
</dbReference>
<evidence type="ECO:0000256" key="1">
    <source>
        <dbReference type="ARBA" id="ARBA00004651"/>
    </source>
</evidence>
<evidence type="ECO:0000256" key="6">
    <source>
        <dbReference type="ARBA" id="ARBA00023136"/>
    </source>
</evidence>
<dbReference type="PANTHER" id="PTHR43394:SF1">
    <property type="entry name" value="ATP-BINDING CASSETTE SUB-FAMILY B MEMBER 10, MITOCHONDRIAL"/>
    <property type="match status" value="1"/>
</dbReference>
<evidence type="ECO:0000313" key="11">
    <source>
        <dbReference type="EMBL" id="PNZ25540.1"/>
    </source>
</evidence>
<keyword evidence="5 8" id="KW-1133">Transmembrane helix</keyword>
<evidence type="ECO:0000256" key="3">
    <source>
        <dbReference type="ARBA" id="ARBA00022741"/>
    </source>
</evidence>
<proteinExistence type="predicted"/>
<keyword evidence="4" id="KW-0067">ATP-binding</keyword>
<dbReference type="Gene3D" id="1.20.1560.10">
    <property type="entry name" value="ABC transporter type 1, transmembrane domain"/>
    <property type="match status" value="1"/>
</dbReference>
<dbReference type="SMART" id="SM00382">
    <property type="entry name" value="AAA"/>
    <property type="match status" value="1"/>
</dbReference>
<comment type="caution">
    <text evidence="11">The sequence shown here is derived from an EMBL/GenBank/DDBJ whole genome shotgun (WGS) entry which is preliminary data.</text>
</comment>
<evidence type="ECO:0008006" key="13">
    <source>
        <dbReference type="Google" id="ProtNLM"/>
    </source>
</evidence>
<dbReference type="GO" id="GO:0015421">
    <property type="term" value="F:ABC-type oligopeptide transporter activity"/>
    <property type="evidence" value="ECO:0007669"/>
    <property type="project" value="TreeGrafter"/>
</dbReference>
<feature type="domain" description="ABC transmembrane type-1" evidence="10">
    <location>
        <begin position="15"/>
        <end position="288"/>
    </location>
</feature>
<dbReference type="InterPro" id="IPR017871">
    <property type="entry name" value="ABC_transporter-like_CS"/>
</dbReference>
<protein>
    <recommendedName>
        <fullName evidence="13">ABC transporter ATP-binding protein</fullName>
    </recommendedName>
</protein>
<keyword evidence="6 8" id="KW-0472">Membrane</keyword>
<dbReference type="Pfam" id="PF00005">
    <property type="entry name" value="ABC_tran"/>
    <property type="match status" value="1"/>
</dbReference>
<dbReference type="OrthoDB" id="9806127at2"/>
<evidence type="ECO:0000259" key="9">
    <source>
        <dbReference type="PROSITE" id="PS50893"/>
    </source>
</evidence>
<evidence type="ECO:0000313" key="12">
    <source>
        <dbReference type="Proteomes" id="UP000242752"/>
    </source>
</evidence>
<keyword evidence="3" id="KW-0547">Nucleotide-binding</keyword>
<dbReference type="GO" id="GO:0005524">
    <property type="term" value="F:ATP binding"/>
    <property type="evidence" value="ECO:0007669"/>
    <property type="project" value="UniProtKB-KW"/>
</dbReference>
<feature type="transmembrane region" description="Helical" evidence="8">
    <location>
        <begin position="47"/>
        <end position="67"/>
    </location>
</feature>
<evidence type="ECO:0000256" key="4">
    <source>
        <dbReference type="ARBA" id="ARBA00022840"/>
    </source>
</evidence>
<dbReference type="GO" id="GO:0016887">
    <property type="term" value="F:ATP hydrolysis activity"/>
    <property type="evidence" value="ECO:0007669"/>
    <property type="project" value="InterPro"/>
</dbReference>
<feature type="transmembrane region" description="Helical" evidence="8">
    <location>
        <begin position="145"/>
        <end position="163"/>
    </location>
</feature>
<evidence type="ECO:0000256" key="8">
    <source>
        <dbReference type="SAM" id="Phobius"/>
    </source>
</evidence>
<feature type="transmembrane region" description="Helical" evidence="8">
    <location>
        <begin position="121"/>
        <end position="139"/>
    </location>
</feature>
<dbReference type="PROSITE" id="PS00211">
    <property type="entry name" value="ABC_TRANSPORTER_1"/>
    <property type="match status" value="1"/>
</dbReference>
<dbReference type="InterPro" id="IPR003593">
    <property type="entry name" value="AAA+_ATPase"/>
</dbReference>
<dbReference type="InterPro" id="IPR011527">
    <property type="entry name" value="ABC1_TM_dom"/>
</dbReference>
<dbReference type="PANTHER" id="PTHR43394">
    <property type="entry name" value="ATP-DEPENDENT PERMEASE MDL1, MITOCHONDRIAL"/>
    <property type="match status" value="1"/>
</dbReference>
<dbReference type="InterPro" id="IPR027417">
    <property type="entry name" value="P-loop_NTPase"/>
</dbReference>
<sequence length="534" mass="61306">MKIKLLTPQLILLYIFMFITALDGLVIPTLIAGIIRSVETKSLSSLINYFIFGMVGYGIIRTGLYLWNLYQQKFIRDFNNHYKEQLISKYFGGNNATQRSDLLSFMVNDFKFLETNYIKSLFLFIYCVTFSVVSATYVLVIDYQLGLLFIVFSIIPVVTPKIYKNKIKKSTDTWSHDSSQFVDHLNEYFGALTTVRVFNKQPFFVSQLTKELNHVEDSNYDVQKNLYQSNWVTNLLSGISAFVPLFIGGIFVIHGNLSLAALMAVYLASDRIVIPAVNAIDHFNKLRSSYTIVKKYDELMDSLALEDAQNTMTHSSIHTILPVQFQHVSHQYGERMIFKDIHLTINKGNHILLKGPSGSGKSTFFKLLLQLETPQEGTIWYHNMPGDKLSFATLTQHLYYFEQQPFIFNASILFNVTLGDDFDDAQLRYVIRQCNLTELIQTHSLDYLAGVNGERLSGGQKMRVALARILIRQPGFILLDEFSAGLDKENATFIREVIHQEVETVIEITHDEHVNPKHYTDIYKIEHEKLIQVT</sequence>
<dbReference type="SUPFAM" id="SSF90123">
    <property type="entry name" value="ABC transporter transmembrane region"/>
    <property type="match status" value="1"/>
</dbReference>
<dbReference type="Pfam" id="PF00664">
    <property type="entry name" value="ABC_membrane"/>
    <property type="match status" value="1"/>
</dbReference>
<feature type="domain" description="ABC transporter" evidence="9">
    <location>
        <begin position="323"/>
        <end position="533"/>
    </location>
</feature>
<dbReference type="PROSITE" id="PS50893">
    <property type="entry name" value="ABC_TRANSPORTER_2"/>
    <property type="match status" value="1"/>
</dbReference>
<comment type="subcellular location">
    <subcellularLocation>
        <location evidence="1">Cell membrane</location>
        <topology evidence="1">Multi-pass membrane protein</topology>
    </subcellularLocation>
</comment>
<dbReference type="AlphaFoldDB" id="A0A2K3YIV6"/>
<gene>
    <name evidence="11" type="ORF">CD122_09715</name>
</gene>
<dbReference type="PROSITE" id="PS50929">
    <property type="entry name" value="ABC_TM1F"/>
    <property type="match status" value="1"/>
</dbReference>
<dbReference type="EMBL" id="PPRF01000075">
    <property type="protein sequence ID" value="PNZ25540.1"/>
    <property type="molecule type" value="Genomic_DNA"/>
</dbReference>
<feature type="transmembrane region" description="Helical" evidence="8">
    <location>
        <begin position="12"/>
        <end position="35"/>
    </location>
</feature>
<keyword evidence="12" id="KW-1185">Reference proteome</keyword>
<reference evidence="11 12" key="1">
    <citation type="submission" date="2017-08" db="EMBL/GenBank/DDBJ databases">
        <title>Draft genome sequences of 64 type strains of genus Staph aureus.</title>
        <authorList>
            <person name="Cole K."/>
            <person name="Golubchik T."/>
            <person name="Russell J."/>
            <person name="Foster D."/>
            <person name="Llewelyn M."/>
            <person name="Wilson D."/>
            <person name="Crook D."/>
            <person name="Paul J."/>
        </authorList>
    </citation>
    <scope>NUCLEOTIDE SEQUENCE [LARGE SCALE GENOMIC DNA]</scope>
    <source>
        <strain evidence="11 12">DSM 21968</strain>
    </source>
</reference>
<feature type="transmembrane region" description="Helical" evidence="8">
    <location>
        <begin position="231"/>
        <end position="253"/>
    </location>
</feature>
<accession>A0A2K3YIV6</accession>
<dbReference type="Proteomes" id="UP000242752">
    <property type="component" value="Unassembled WGS sequence"/>
</dbReference>
<evidence type="ECO:0000256" key="2">
    <source>
        <dbReference type="ARBA" id="ARBA00022692"/>
    </source>
</evidence>
<dbReference type="GO" id="GO:0005886">
    <property type="term" value="C:plasma membrane"/>
    <property type="evidence" value="ECO:0007669"/>
    <property type="project" value="UniProtKB-SubCell"/>
</dbReference>
<dbReference type="InterPro" id="IPR039421">
    <property type="entry name" value="Type_1_exporter"/>
</dbReference>